<dbReference type="KEGG" id="snep:Enr13x_05290"/>
<dbReference type="AlphaFoldDB" id="A0A518HIK9"/>
<gene>
    <name evidence="1" type="ORF">Enr13x_05290</name>
</gene>
<protein>
    <submittedName>
        <fullName evidence="1">Uncharacterized protein</fullName>
    </submittedName>
</protein>
<proteinExistence type="predicted"/>
<name>A0A518HIK9_9BACT</name>
<reference evidence="1 2" key="1">
    <citation type="submission" date="2019-03" db="EMBL/GenBank/DDBJ databases">
        <title>Deep-cultivation of Planctomycetes and their phenomic and genomic characterization uncovers novel biology.</title>
        <authorList>
            <person name="Wiegand S."/>
            <person name="Jogler M."/>
            <person name="Boedeker C."/>
            <person name="Pinto D."/>
            <person name="Vollmers J."/>
            <person name="Rivas-Marin E."/>
            <person name="Kohn T."/>
            <person name="Peeters S.H."/>
            <person name="Heuer A."/>
            <person name="Rast P."/>
            <person name="Oberbeckmann S."/>
            <person name="Bunk B."/>
            <person name="Jeske O."/>
            <person name="Meyerdierks A."/>
            <person name="Storesund J.E."/>
            <person name="Kallscheuer N."/>
            <person name="Luecker S."/>
            <person name="Lage O.M."/>
            <person name="Pohl T."/>
            <person name="Merkel B.J."/>
            <person name="Hornburger P."/>
            <person name="Mueller R.-W."/>
            <person name="Bruemmer F."/>
            <person name="Labrenz M."/>
            <person name="Spormann A.M."/>
            <person name="Op den Camp H."/>
            <person name="Overmann J."/>
            <person name="Amann R."/>
            <person name="Jetten M.S.M."/>
            <person name="Mascher T."/>
            <person name="Medema M.H."/>
            <person name="Devos D.P."/>
            <person name="Kaster A.-K."/>
            <person name="Ovreas L."/>
            <person name="Rohde M."/>
            <person name="Galperin M.Y."/>
            <person name="Jogler C."/>
        </authorList>
    </citation>
    <scope>NUCLEOTIDE SEQUENCE [LARGE SCALE GENOMIC DNA]</scope>
    <source>
        <strain evidence="1 2">Enr13</strain>
    </source>
</reference>
<accession>A0A518HIK9</accession>
<dbReference type="Proteomes" id="UP000319004">
    <property type="component" value="Chromosome"/>
</dbReference>
<organism evidence="1 2">
    <name type="scientific">Stieleria neptunia</name>
    <dbReference type="NCBI Taxonomy" id="2527979"/>
    <lineage>
        <taxon>Bacteria</taxon>
        <taxon>Pseudomonadati</taxon>
        <taxon>Planctomycetota</taxon>
        <taxon>Planctomycetia</taxon>
        <taxon>Pirellulales</taxon>
        <taxon>Pirellulaceae</taxon>
        <taxon>Stieleria</taxon>
    </lineage>
</organism>
<keyword evidence="2" id="KW-1185">Reference proteome</keyword>
<dbReference type="EMBL" id="CP037423">
    <property type="protein sequence ID" value="QDV40694.1"/>
    <property type="molecule type" value="Genomic_DNA"/>
</dbReference>
<sequence length="85" mass="9451">MATNDNNLFVSIAPLRWKTIDLRAAGKVLCTRTGIDTALAVRSLLHDVADKAPLRFKSRSRIDVVRFVFHLFVCHMCHANATSVG</sequence>
<evidence type="ECO:0000313" key="1">
    <source>
        <dbReference type="EMBL" id="QDV40694.1"/>
    </source>
</evidence>
<evidence type="ECO:0000313" key="2">
    <source>
        <dbReference type="Proteomes" id="UP000319004"/>
    </source>
</evidence>